<name>A0A939P6U6_9ACTN</name>
<organism evidence="2 3">
    <name type="scientific">Actinomadura barringtoniae</name>
    <dbReference type="NCBI Taxonomy" id="1427535"/>
    <lineage>
        <taxon>Bacteria</taxon>
        <taxon>Bacillati</taxon>
        <taxon>Actinomycetota</taxon>
        <taxon>Actinomycetes</taxon>
        <taxon>Streptosporangiales</taxon>
        <taxon>Thermomonosporaceae</taxon>
        <taxon>Actinomadura</taxon>
    </lineage>
</organism>
<feature type="region of interest" description="Disordered" evidence="1">
    <location>
        <begin position="337"/>
        <end position="359"/>
    </location>
</feature>
<sequence length="359" mass="38095">MTSWITRATFPAGRKAAGLLNVSAEGDLVAPLAAADHAAALDLAARTLRAAGLGENDHVVVALNNDGEASGSLIAEAAAQVAQAAASVGARGRMRLHTALEKVRATTLITTPTGAMDFLARLHLEFLLDPLDLELKHIFLVGEIPSANTSAQLASEFEASVRELYADPFLGVPIAQRAPSDPVFTPVQDGLLALAPLDKDATLDAPYSEGLAEIVVTPAWHSTLGDATLRTGQAVRLNGGEEGVPAPAHTAGEHVLIRGRWLSVPRVAAALTKIDGVSHWDLRVAREGTLDSAALHITFNRDTLVKNPMWKSRIVQALYALTPLSIEVVIEPEVSEERRPGTVTDVRGHHLGRERSQLS</sequence>
<evidence type="ECO:0000313" key="2">
    <source>
        <dbReference type="EMBL" id="MBO2446712.1"/>
    </source>
</evidence>
<reference evidence="2" key="1">
    <citation type="submission" date="2021-03" db="EMBL/GenBank/DDBJ databases">
        <authorList>
            <person name="Kanchanasin P."/>
            <person name="Saeng-In P."/>
            <person name="Phongsopitanun W."/>
            <person name="Yuki M."/>
            <person name="Kudo T."/>
            <person name="Ohkuma M."/>
            <person name="Tanasupawat S."/>
        </authorList>
    </citation>
    <scope>NUCLEOTIDE SEQUENCE</scope>
    <source>
        <strain evidence="2">GKU 128</strain>
    </source>
</reference>
<keyword evidence="3" id="KW-1185">Reference proteome</keyword>
<dbReference type="InterPro" id="IPR042099">
    <property type="entry name" value="ANL_N_sf"/>
</dbReference>
<evidence type="ECO:0008006" key="4">
    <source>
        <dbReference type="Google" id="ProtNLM"/>
    </source>
</evidence>
<dbReference type="Gene3D" id="3.40.50.12780">
    <property type="entry name" value="N-terminal domain of ligase-like"/>
    <property type="match status" value="1"/>
</dbReference>
<dbReference type="RefSeq" id="WP_208254294.1">
    <property type="nucleotide sequence ID" value="NZ_JAGEOJ010000002.1"/>
</dbReference>
<proteinExistence type="predicted"/>
<dbReference type="SUPFAM" id="SSF56801">
    <property type="entry name" value="Acetyl-CoA synthetase-like"/>
    <property type="match status" value="1"/>
</dbReference>
<comment type="caution">
    <text evidence="2">The sequence shown here is derived from an EMBL/GenBank/DDBJ whole genome shotgun (WGS) entry which is preliminary data.</text>
</comment>
<evidence type="ECO:0000256" key="1">
    <source>
        <dbReference type="SAM" id="MobiDB-lite"/>
    </source>
</evidence>
<protein>
    <recommendedName>
        <fullName evidence="4">Phenylacetate--CoA ligase family protein</fullName>
    </recommendedName>
</protein>
<evidence type="ECO:0000313" key="3">
    <source>
        <dbReference type="Proteomes" id="UP000669179"/>
    </source>
</evidence>
<dbReference type="Proteomes" id="UP000669179">
    <property type="component" value="Unassembled WGS sequence"/>
</dbReference>
<gene>
    <name evidence="2" type="ORF">J4573_06395</name>
</gene>
<dbReference type="AlphaFoldDB" id="A0A939P6U6"/>
<accession>A0A939P6U6</accession>
<dbReference type="EMBL" id="JAGEOJ010000002">
    <property type="protein sequence ID" value="MBO2446712.1"/>
    <property type="molecule type" value="Genomic_DNA"/>
</dbReference>